<protein>
    <recommendedName>
        <fullName evidence="11">Disease resistance R13L4/SHOC-2-like LRR domain-containing protein</fullName>
    </recommendedName>
</protein>
<dbReference type="AlphaFoldDB" id="A0AAD2A0U3"/>
<evidence type="ECO:0000259" key="11">
    <source>
        <dbReference type="Pfam" id="PF23598"/>
    </source>
</evidence>
<evidence type="ECO:0000256" key="5">
    <source>
        <dbReference type="ARBA" id="ARBA00022692"/>
    </source>
</evidence>
<dbReference type="GO" id="GO:0006952">
    <property type="term" value="P:defense response"/>
    <property type="evidence" value="ECO:0007669"/>
    <property type="project" value="UniProtKB-ARBA"/>
</dbReference>
<evidence type="ECO:0000313" key="13">
    <source>
        <dbReference type="Proteomes" id="UP000834106"/>
    </source>
</evidence>
<dbReference type="InterPro" id="IPR055414">
    <property type="entry name" value="LRR_R13L4/SHOC2-like"/>
</dbReference>
<evidence type="ECO:0000313" key="12">
    <source>
        <dbReference type="EMBL" id="CAI9779432.1"/>
    </source>
</evidence>
<evidence type="ECO:0000256" key="9">
    <source>
        <dbReference type="ARBA" id="ARBA00023136"/>
    </source>
</evidence>
<dbReference type="InterPro" id="IPR032675">
    <property type="entry name" value="LRR_dom_sf"/>
</dbReference>
<keyword evidence="10" id="KW-0325">Glycoprotein</keyword>
<keyword evidence="5" id="KW-0812">Transmembrane</keyword>
<sequence>MLSYDIFTNSSLSQLSILELSSNYLTSLSTLSWMFNISASLTSIDLSSNQLEGHIPDSFGKLFFLAELDLSDNKLQGGIPSSLRNLHELDISSNELNGLFPDNTTFSSLSRLDLRNNKLNVFHTQCLGQPLVLVKLDLSYNQLKRSPEDIEKLSNLRYLDLSHNQLKRLPGDIEKLSNLYDLDLSYNQLKRLPEGIEKLSNLYYLGLSSNLLEDTITESHLSNFANLKHLDLSLNSLTFNLSSDWIPPFQMETLDLSHCYLGPHFPNWIQTQNTLDTLTLSFAGISDAIPNWLWNMSVNFLHLSHNNITGKIPNLSSQLILHPEIIDLSYNNISGPIPLFLFYCNQLKLSKNMFSGSIFHLCTIPKGSIINMLDLSDNQLAGELPNCWMNISGLSVLDLANNKFSGKIPLTLGTLDQLEVLHLRGNNFIGELPSTLRNCMGLRMLDVEGNNCYNSSPQAFLEAFLLQLVEQCWELDVRDNNNLCDKIQEKISGVKEPLSEDKKVSTII</sequence>
<keyword evidence="7" id="KW-0677">Repeat</keyword>
<organism evidence="12 13">
    <name type="scientific">Fraxinus pennsylvanica</name>
    <dbReference type="NCBI Taxonomy" id="56036"/>
    <lineage>
        <taxon>Eukaryota</taxon>
        <taxon>Viridiplantae</taxon>
        <taxon>Streptophyta</taxon>
        <taxon>Embryophyta</taxon>
        <taxon>Tracheophyta</taxon>
        <taxon>Spermatophyta</taxon>
        <taxon>Magnoliopsida</taxon>
        <taxon>eudicotyledons</taxon>
        <taxon>Gunneridae</taxon>
        <taxon>Pentapetalae</taxon>
        <taxon>asterids</taxon>
        <taxon>lamiids</taxon>
        <taxon>Lamiales</taxon>
        <taxon>Oleaceae</taxon>
        <taxon>Oleeae</taxon>
        <taxon>Fraxinus</taxon>
    </lineage>
</organism>
<dbReference type="FunFam" id="3.80.10.10:FF:000041">
    <property type="entry name" value="LRR receptor-like serine/threonine-protein kinase ERECTA"/>
    <property type="match status" value="1"/>
</dbReference>
<dbReference type="SMART" id="SM00365">
    <property type="entry name" value="LRR_SD22"/>
    <property type="match status" value="7"/>
</dbReference>
<evidence type="ECO:0000256" key="2">
    <source>
        <dbReference type="ARBA" id="ARBA00009592"/>
    </source>
</evidence>
<dbReference type="SMART" id="SM00369">
    <property type="entry name" value="LRR_TYP"/>
    <property type="match status" value="6"/>
</dbReference>
<dbReference type="SUPFAM" id="SSF52047">
    <property type="entry name" value="RNI-like"/>
    <property type="match status" value="1"/>
</dbReference>
<dbReference type="SUPFAM" id="SSF52058">
    <property type="entry name" value="L domain-like"/>
    <property type="match status" value="1"/>
</dbReference>
<dbReference type="PANTHER" id="PTHR48063">
    <property type="entry name" value="LRR RECEPTOR-LIKE KINASE"/>
    <property type="match status" value="1"/>
</dbReference>
<proteinExistence type="inferred from homology"/>
<name>A0AAD2A0U3_9LAMI</name>
<dbReference type="Pfam" id="PF00560">
    <property type="entry name" value="LRR_1"/>
    <property type="match status" value="7"/>
</dbReference>
<dbReference type="Gene3D" id="3.80.10.10">
    <property type="entry name" value="Ribonuclease Inhibitor"/>
    <property type="match status" value="3"/>
</dbReference>
<keyword evidence="6" id="KW-0732">Signal</keyword>
<reference evidence="12" key="1">
    <citation type="submission" date="2023-05" db="EMBL/GenBank/DDBJ databases">
        <authorList>
            <person name="Huff M."/>
        </authorList>
    </citation>
    <scope>NUCLEOTIDE SEQUENCE</scope>
</reference>
<comment type="similarity">
    <text evidence="2">Belongs to the RLP family.</text>
</comment>
<evidence type="ECO:0000256" key="4">
    <source>
        <dbReference type="ARBA" id="ARBA00022614"/>
    </source>
</evidence>
<evidence type="ECO:0000256" key="3">
    <source>
        <dbReference type="ARBA" id="ARBA00022475"/>
    </source>
</evidence>
<evidence type="ECO:0000256" key="6">
    <source>
        <dbReference type="ARBA" id="ARBA00022729"/>
    </source>
</evidence>
<keyword evidence="3" id="KW-1003">Cell membrane</keyword>
<keyword evidence="8" id="KW-1133">Transmembrane helix</keyword>
<dbReference type="PRINTS" id="PR00019">
    <property type="entry name" value="LEURICHRPT"/>
</dbReference>
<evidence type="ECO:0000256" key="7">
    <source>
        <dbReference type="ARBA" id="ARBA00022737"/>
    </source>
</evidence>
<dbReference type="PANTHER" id="PTHR48063:SF98">
    <property type="entry name" value="LRR RECEPTOR-LIKE SERINE_THREONINE-PROTEIN KINASE FLS2"/>
    <property type="match status" value="1"/>
</dbReference>
<dbReference type="SMART" id="SM00364">
    <property type="entry name" value="LRR_BAC"/>
    <property type="match status" value="7"/>
</dbReference>
<dbReference type="GO" id="GO:0051707">
    <property type="term" value="P:response to other organism"/>
    <property type="evidence" value="ECO:0007669"/>
    <property type="project" value="UniProtKB-ARBA"/>
</dbReference>
<evidence type="ECO:0000256" key="1">
    <source>
        <dbReference type="ARBA" id="ARBA00004251"/>
    </source>
</evidence>
<dbReference type="Pfam" id="PF23598">
    <property type="entry name" value="LRR_14"/>
    <property type="match status" value="1"/>
</dbReference>
<dbReference type="InterPro" id="IPR003591">
    <property type="entry name" value="Leu-rich_rpt_typical-subtyp"/>
</dbReference>
<dbReference type="InterPro" id="IPR046956">
    <property type="entry name" value="RLP23-like"/>
</dbReference>
<accession>A0AAD2A0U3</accession>
<feature type="domain" description="Disease resistance R13L4/SHOC-2-like LRR" evidence="11">
    <location>
        <begin position="136"/>
        <end position="208"/>
    </location>
</feature>
<keyword evidence="9" id="KW-0472">Membrane</keyword>
<gene>
    <name evidence="12" type="ORF">FPE_LOCUS26862</name>
</gene>
<dbReference type="PROSITE" id="PS51450">
    <property type="entry name" value="LRR"/>
    <property type="match status" value="4"/>
</dbReference>
<keyword evidence="4" id="KW-0433">Leucine-rich repeat</keyword>
<dbReference type="InterPro" id="IPR001611">
    <property type="entry name" value="Leu-rich_rpt"/>
</dbReference>
<comment type="subcellular location">
    <subcellularLocation>
        <location evidence="1">Cell membrane</location>
        <topology evidence="1">Single-pass type I membrane protein</topology>
    </subcellularLocation>
</comment>
<keyword evidence="13" id="KW-1185">Reference proteome</keyword>
<evidence type="ECO:0000256" key="8">
    <source>
        <dbReference type="ARBA" id="ARBA00022989"/>
    </source>
</evidence>
<dbReference type="Proteomes" id="UP000834106">
    <property type="component" value="Chromosome 17"/>
</dbReference>
<dbReference type="EMBL" id="OU503052">
    <property type="protein sequence ID" value="CAI9779432.1"/>
    <property type="molecule type" value="Genomic_DNA"/>
</dbReference>
<dbReference type="GO" id="GO:0005886">
    <property type="term" value="C:plasma membrane"/>
    <property type="evidence" value="ECO:0007669"/>
    <property type="project" value="UniProtKB-SubCell"/>
</dbReference>
<evidence type="ECO:0000256" key="10">
    <source>
        <dbReference type="ARBA" id="ARBA00023180"/>
    </source>
</evidence>